<dbReference type="EMBL" id="JBBMQO010000008">
    <property type="protein sequence ID" value="MEM5502742.1"/>
    <property type="molecule type" value="Genomic_DNA"/>
</dbReference>
<dbReference type="SUPFAM" id="SSF49482">
    <property type="entry name" value="Aromatic compound dioxygenase"/>
    <property type="match status" value="1"/>
</dbReference>
<dbReference type="Gene3D" id="2.60.130.10">
    <property type="entry name" value="Aromatic compound dioxygenase"/>
    <property type="match status" value="1"/>
</dbReference>
<proteinExistence type="predicted"/>
<dbReference type="PANTHER" id="PTHR33711">
    <property type="entry name" value="DIOXYGENASE, PUTATIVE (AFU_ORTHOLOGUE AFUA_2G02910)-RELATED"/>
    <property type="match status" value="1"/>
</dbReference>
<dbReference type="InterPro" id="IPR015889">
    <property type="entry name" value="Intradiol_dOase_core"/>
</dbReference>
<dbReference type="InterPro" id="IPR012786">
    <property type="entry name" value="Protocat_dOase_a"/>
</dbReference>
<comment type="caution">
    <text evidence="2">The sequence shown here is derived from an EMBL/GenBank/DDBJ whole genome shotgun (WGS) entry which is preliminary data.</text>
</comment>
<dbReference type="PANTHER" id="PTHR33711:SF9">
    <property type="entry name" value="PROTOCATECHUATE 3,4-DIOXYGENASE ALPHA CHAIN"/>
    <property type="match status" value="1"/>
</dbReference>
<dbReference type="EC" id="1.13.11.3" evidence="2"/>
<accession>A0ABU9T9D2</accession>
<reference evidence="2 3" key="1">
    <citation type="submission" date="2024-03" db="EMBL/GenBank/DDBJ databases">
        <title>Community enrichment and isolation of bacterial strains for fucoidan degradation.</title>
        <authorList>
            <person name="Sichert A."/>
        </authorList>
    </citation>
    <scope>NUCLEOTIDE SEQUENCE [LARGE SCALE GENOMIC DNA]</scope>
    <source>
        <strain evidence="2 3">AS62</strain>
    </source>
</reference>
<dbReference type="RefSeq" id="WP_342848991.1">
    <property type="nucleotide sequence ID" value="NZ_JBBMQO010000008.1"/>
</dbReference>
<name>A0ABU9T9D2_9HYPH</name>
<dbReference type="GO" id="GO:0018578">
    <property type="term" value="F:protocatechuate 3,4-dioxygenase activity"/>
    <property type="evidence" value="ECO:0007669"/>
    <property type="project" value="UniProtKB-EC"/>
</dbReference>
<keyword evidence="3" id="KW-1185">Reference proteome</keyword>
<protein>
    <submittedName>
        <fullName evidence="2">Protocatechuate 3,4-dioxygenase subunit alpha</fullName>
        <ecNumber evidence="2">1.13.11.3</ecNumber>
    </submittedName>
</protein>
<gene>
    <name evidence="2" type="primary">pcaG</name>
    <name evidence="2" type="ORF">WNY59_14200</name>
</gene>
<evidence type="ECO:0000256" key="1">
    <source>
        <dbReference type="SAM" id="MobiDB-lite"/>
    </source>
</evidence>
<dbReference type="Proteomes" id="UP001477870">
    <property type="component" value="Unassembled WGS sequence"/>
</dbReference>
<organism evidence="2 3">
    <name type="scientific">Ahrensia kielensis</name>
    <dbReference type="NCBI Taxonomy" id="76980"/>
    <lineage>
        <taxon>Bacteria</taxon>
        <taxon>Pseudomonadati</taxon>
        <taxon>Pseudomonadota</taxon>
        <taxon>Alphaproteobacteria</taxon>
        <taxon>Hyphomicrobiales</taxon>
        <taxon>Ahrensiaceae</taxon>
        <taxon>Ahrensia</taxon>
    </lineage>
</organism>
<evidence type="ECO:0000313" key="2">
    <source>
        <dbReference type="EMBL" id="MEM5502742.1"/>
    </source>
</evidence>
<feature type="region of interest" description="Disordered" evidence="1">
    <location>
        <begin position="1"/>
        <end position="25"/>
    </location>
</feature>
<feature type="compositionally biased region" description="Polar residues" evidence="1">
    <location>
        <begin position="12"/>
        <end position="25"/>
    </location>
</feature>
<keyword evidence="2" id="KW-0560">Oxidoreductase</keyword>
<dbReference type="InterPro" id="IPR050770">
    <property type="entry name" value="Intradiol_RC_Dioxygenase"/>
</dbReference>
<evidence type="ECO:0000313" key="3">
    <source>
        <dbReference type="Proteomes" id="UP001477870"/>
    </source>
</evidence>
<sequence>MDPLEIRRTRPAKTNTQNPLRETASQTAGPYVHIGCLPNAVGIDKIYDNDLTHYGAINHKDPVTFRGQVFDGDAQICRDVMLEFWQPENEGTWHRTNTDFETGFYEIQTSKPVSMRDENGNKIAPFITVWVTARGINIGLVTRIYFSQVEGDAQLELVDESRRHTLIAKPLDEAGVYQFNIHLQGDQETVFFDI</sequence>
<dbReference type="NCBIfam" id="TIGR02423">
    <property type="entry name" value="protocat_alph"/>
    <property type="match status" value="1"/>
</dbReference>